<dbReference type="SUPFAM" id="SSF48371">
    <property type="entry name" value="ARM repeat"/>
    <property type="match status" value="1"/>
</dbReference>
<protein>
    <submittedName>
        <fullName evidence="5">BRCA1-associated ATM activator 1 isoform X2</fullName>
    </submittedName>
</protein>
<gene>
    <name evidence="5" type="primary">BRAT1</name>
</gene>
<organism evidence="4 5">
    <name type="scientific">Balaenoptera acutorostrata</name>
    <name type="common">Common minke whale</name>
    <name type="synonym">Balaena rostrata</name>
    <dbReference type="NCBI Taxonomy" id="9767"/>
    <lineage>
        <taxon>Eukaryota</taxon>
        <taxon>Metazoa</taxon>
        <taxon>Chordata</taxon>
        <taxon>Craniata</taxon>
        <taxon>Vertebrata</taxon>
        <taxon>Euteleostomi</taxon>
        <taxon>Mammalia</taxon>
        <taxon>Eutheria</taxon>
        <taxon>Laurasiatheria</taxon>
        <taxon>Artiodactyla</taxon>
        <taxon>Whippomorpha</taxon>
        <taxon>Cetacea</taxon>
        <taxon>Mysticeti</taxon>
        <taxon>Balaenopteridae</taxon>
        <taxon>Balaenoptera</taxon>
    </lineage>
</organism>
<accession>A0ABM3S5X5</accession>
<dbReference type="Proteomes" id="UP001652580">
    <property type="component" value="Chromosome 15"/>
</dbReference>
<proteinExistence type="inferred from homology"/>
<keyword evidence="2" id="KW-0963">Cytoplasm</keyword>
<dbReference type="InterPro" id="IPR038904">
    <property type="entry name" value="BRAT1"/>
</dbReference>
<dbReference type="Gene3D" id="1.25.10.10">
    <property type="entry name" value="Leucine-rich Repeat Variant"/>
    <property type="match status" value="1"/>
</dbReference>
<evidence type="ECO:0000256" key="1">
    <source>
        <dbReference type="ARBA" id="ARBA00004496"/>
    </source>
</evidence>
<keyword evidence="4" id="KW-1185">Reference proteome</keyword>
<evidence type="ECO:0000256" key="3">
    <source>
        <dbReference type="ARBA" id="ARBA00061308"/>
    </source>
</evidence>
<evidence type="ECO:0000313" key="4">
    <source>
        <dbReference type="Proteomes" id="UP001652580"/>
    </source>
</evidence>
<sequence length="847" mass="90011">MDPECSRLLPALCAVLADPRQPVADDTCLEKLLDWFTTVTEAGSSLLLLQENPCLVELLFHVLKSQDLSSRILSFSLRLAGIFAAQEDCFQYLQQGELLPMLFGEAGPLGGAAWTAPAVRSGWIQGLRTLAQHPSALRLLAACGAVDTIFSLQGDSSLFVASAAGQLLVHILDLAMRGPAEGRCSPQACDWPACAQKIVCHIEDSLCSIATPQVTQALNVLTTVFGHCHGLWTQGLWVRLSPLVARLLEKDPVPASHSLVDLLLSVARSSVPSSDRGLWETLAQTLSHLSPTQAGPLALGILKLQDCPQALRTQAFGVLLQPLACVLEAAAQAPGPPGLLGGAAGDPMTVDTLLCSKSACVGLLCCALAHLGLLQPLPQRPSPWPQAPLLGAAVTVLRLCSGSAAPTSDVGGRLCAILVGCGRVQRAALDFLGALSQGAGPQESVTQVFSVLLEYLMSPESSSMVLKKAFQATLRWLLSSPKTPGCCDLDPRTQLFLRELLPVLQKRLCSPCWEVRDSGLEFLTQMTRHWGGQAGFRQALLASEVPELTKQLLQDPESYVRASAVTATGQLSSWGLLAAPASPERPGAQQSLLVELLHVLCADSEGFPRRAVMQVFTEWLRDGHADVAEDPERFVARVLQAASRDPDWEVRAQGLELALVFLGQLLGPRGSHCPCAVALPETAPPGALAQALPEAAPPGTLAQALPEAAPPGTLAQALQVLCRVQLFEFAFRALFDCDRPVAQKSCDLLLFLRAKAALCGSPQEAGDSPNVASVEATLQRWQAGEQGQPLGYLEPGAVMAVLRSIDLEGLRDTLAESSDHVEKSPQSLLQDMLAAVGVLGENEADCY</sequence>
<dbReference type="RefSeq" id="XP_057385247.1">
    <property type="nucleotide sequence ID" value="XM_057529264.1"/>
</dbReference>
<dbReference type="PANTHER" id="PTHR21331">
    <property type="entry name" value="BRCA1-ASSOCIATED ATM ACTIVATOR 1"/>
    <property type="match status" value="1"/>
</dbReference>
<comment type="similarity">
    <text evidence="3">Belongs to the BRAT1 family.</text>
</comment>
<reference evidence="5" key="1">
    <citation type="submission" date="2025-08" db="UniProtKB">
        <authorList>
            <consortium name="RefSeq"/>
        </authorList>
    </citation>
    <scope>IDENTIFICATION</scope>
</reference>
<evidence type="ECO:0000313" key="5">
    <source>
        <dbReference type="RefSeq" id="XP_057385247.1"/>
    </source>
</evidence>
<name>A0ABM3S5X5_BALAC</name>
<dbReference type="PANTHER" id="PTHR21331:SF2">
    <property type="entry name" value="BRCA1-ASSOCIATED ATM ACTIVATOR 1"/>
    <property type="match status" value="1"/>
</dbReference>
<dbReference type="InterPro" id="IPR016024">
    <property type="entry name" value="ARM-type_fold"/>
</dbReference>
<comment type="subcellular location">
    <subcellularLocation>
        <location evidence="1">Cytoplasm</location>
    </subcellularLocation>
</comment>
<dbReference type="GeneID" id="103002817"/>
<dbReference type="InterPro" id="IPR011989">
    <property type="entry name" value="ARM-like"/>
</dbReference>
<evidence type="ECO:0000256" key="2">
    <source>
        <dbReference type="ARBA" id="ARBA00022490"/>
    </source>
</evidence>